<feature type="repeat" description="ANK" evidence="3">
    <location>
        <begin position="111"/>
        <end position="143"/>
    </location>
</feature>
<evidence type="ECO:0000256" key="1">
    <source>
        <dbReference type="ARBA" id="ARBA00022737"/>
    </source>
</evidence>
<evidence type="ECO:0000313" key="5">
    <source>
        <dbReference type="Proteomes" id="UP001642484"/>
    </source>
</evidence>
<dbReference type="InterPro" id="IPR002110">
    <property type="entry name" value="Ankyrin_rpt"/>
</dbReference>
<dbReference type="SUPFAM" id="SSF48403">
    <property type="entry name" value="Ankyrin repeat"/>
    <property type="match status" value="1"/>
</dbReference>
<proteinExistence type="predicted"/>
<gene>
    <name evidence="4" type="ORF">CCMP2556_LOCUS18643</name>
</gene>
<dbReference type="EMBL" id="CAXAMN010010668">
    <property type="protein sequence ID" value="CAK9032334.1"/>
    <property type="molecule type" value="Genomic_DNA"/>
</dbReference>
<reference evidence="4 5" key="1">
    <citation type="submission" date="2024-02" db="EMBL/GenBank/DDBJ databases">
        <authorList>
            <person name="Chen Y."/>
            <person name="Shah S."/>
            <person name="Dougan E. K."/>
            <person name="Thang M."/>
            <person name="Chan C."/>
        </authorList>
    </citation>
    <scope>NUCLEOTIDE SEQUENCE [LARGE SCALE GENOMIC DNA]</scope>
</reference>
<keyword evidence="2 3" id="KW-0040">ANK repeat</keyword>
<accession>A0ABP0L285</accession>
<dbReference type="InterPro" id="IPR036770">
    <property type="entry name" value="Ankyrin_rpt-contain_sf"/>
</dbReference>
<keyword evidence="1" id="KW-0677">Repeat</keyword>
<sequence>MVAVDTQQWAKPVVGEWAVMKIALEKLRQGVLEDKVMPGKEYIEKKLAEIEGGQHKRALEDAPKKGRMDVTTGVALTFDKAPLHYAAWQGQVEVAKVLVDGQANLEQRMLGGDTPLHQAAWHGHLPMLNFLLSRGASVFALKDDGDTALALSTFRGHLDASRELLRRMTSEECQDSASSSDPTFCPEPWRVAYAVSVEGSK</sequence>
<keyword evidence="5" id="KW-1185">Reference proteome</keyword>
<comment type="caution">
    <text evidence="4">The sequence shown here is derived from an EMBL/GenBank/DDBJ whole genome shotgun (WGS) entry which is preliminary data.</text>
</comment>
<dbReference type="PANTHER" id="PTHR24198:SF165">
    <property type="entry name" value="ANKYRIN REPEAT-CONTAINING PROTEIN-RELATED"/>
    <property type="match status" value="1"/>
</dbReference>
<dbReference type="SMART" id="SM00248">
    <property type="entry name" value="ANK"/>
    <property type="match status" value="3"/>
</dbReference>
<dbReference type="PANTHER" id="PTHR24198">
    <property type="entry name" value="ANKYRIN REPEAT AND PROTEIN KINASE DOMAIN-CONTAINING PROTEIN"/>
    <property type="match status" value="1"/>
</dbReference>
<dbReference type="Gene3D" id="1.25.40.20">
    <property type="entry name" value="Ankyrin repeat-containing domain"/>
    <property type="match status" value="1"/>
</dbReference>
<organism evidence="4 5">
    <name type="scientific">Durusdinium trenchii</name>
    <dbReference type="NCBI Taxonomy" id="1381693"/>
    <lineage>
        <taxon>Eukaryota</taxon>
        <taxon>Sar</taxon>
        <taxon>Alveolata</taxon>
        <taxon>Dinophyceae</taxon>
        <taxon>Suessiales</taxon>
        <taxon>Symbiodiniaceae</taxon>
        <taxon>Durusdinium</taxon>
    </lineage>
</organism>
<dbReference type="Proteomes" id="UP001642484">
    <property type="component" value="Unassembled WGS sequence"/>
</dbReference>
<feature type="repeat" description="ANK" evidence="3">
    <location>
        <begin position="78"/>
        <end position="110"/>
    </location>
</feature>
<dbReference type="PROSITE" id="PS50297">
    <property type="entry name" value="ANK_REP_REGION"/>
    <property type="match status" value="2"/>
</dbReference>
<name>A0ABP0L285_9DINO</name>
<evidence type="ECO:0000313" key="4">
    <source>
        <dbReference type="EMBL" id="CAK9032334.1"/>
    </source>
</evidence>
<evidence type="ECO:0000256" key="2">
    <source>
        <dbReference type="ARBA" id="ARBA00023043"/>
    </source>
</evidence>
<protein>
    <submittedName>
        <fullName evidence="4">Uncharacterized protein</fullName>
    </submittedName>
</protein>
<dbReference type="PROSITE" id="PS50088">
    <property type="entry name" value="ANK_REPEAT"/>
    <property type="match status" value="2"/>
</dbReference>
<dbReference type="Pfam" id="PF12796">
    <property type="entry name" value="Ank_2"/>
    <property type="match status" value="1"/>
</dbReference>
<evidence type="ECO:0000256" key="3">
    <source>
        <dbReference type="PROSITE-ProRule" id="PRU00023"/>
    </source>
</evidence>